<sequence length="123" mass="13976">MFCVCLEPFSGQIFMQNSSCSGGLTRLPGFLGGQRGLQDGERSSRFSLTSFWIRQGCPIIYPLLFPPHLQKSRLSTPLWINGYFSEFWGSFQDGSKIKASPSPHPPKKKTEKKRKKIGFVFQR</sequence>
<organism evidence="2">
    <name type="scientific">Micrurus lemniscatus lemniscatus</name>
    <dbReference type="NCBI Taxonomy" id="129467"/>
    <lineage>
        <taxon>Eukaryota</taxon>
        <taxon>Metazoa</taxon>
        <taxon>Chordata</taxon>
        <taxon>Craniata</taxon>
        <taxon>Vertebrata</taxon>
        <taxon>Euteleostomi</taxon>
        <taxon>Lepidosauria</taxon>
        <taxon>Squamata</taxon>
        <taxon>Bifurcata</taxon>
        <taxon>Unidentata</taxon>
        <taxon>Episquamata</taxon>
        <taxon>Toxicofera</taxon>
        <taxon>Serpentes</taxon>
        <taxon>Colubroidea</taxon>
        <taxon>Elapidae</taxon>
        <taxon>Elapinae</taxon>
        <taxon>Micrurus</taxon>
    </lineage>
</organism>
<evidence type="ECO:0000313" key="2">
    <source>
        <dbReference type="EMBL" id="LAA85436.1"/>
    </source>
</evidence>
<name>A0A2D4IMQ1_MICLE</name>
<dbReference type="EMBL" id="IACK01114009">
    <property type="protein sequence ID" value="LAA85436.1"/>
    <property type="molecule type" value="Transcribed_RNA"/>
</dbReference>
<protein>
    <submittedName>
        <fullName evidence="2">Uncharacterized protein</fullName>
    </submittedName>
</protein>
<feature type="region of interest" description="Disordered" evidence="1">
    <location>
        <begin position="96"/>
        <end position="115"/>
    </location>
</feature>
<reference evidence="2" key="1">
    <citation type="submission" date="2017-07" db="EMBL/GenBank/DDBJ databases">
        <authorList>
            <person name="Mikheyev A."/>
            <person name="Grau M."/>
        </authorList>
    </citation>
    <scope>NUCLEOTIDE SEQUENCE</scope>
    <source>
        <tissue evidence="2">Venom_gland</tissue>
    </source>
</reference>
<feature type="compositionally biased region" description="Basic residues" evidence="1">
    <location>
        <begin position="105"/>
        <end position="115"/>
    </location>
</feature>
<reference evidence="2" key="2">
    <citation type="submission" date="2017-11" db="EMBL/GenBank/DDBJ databases">
        <title>Coralsnake Venomics: Analyses of Venom Gland Transcriptomes and Proteomes of Six Brazilian Taxa.</title>
        <authorList>
            <person name="Aird S.D."/>
            <person name="Jorge da Silva N."/>
            <person name="Qiu L."/>
            <person name="Villar-Briones A."/>
            <person name="Aparecida-Saddi V."/>
            <person name="Campos-Telles M.P."/>
            <person name="Grau M."/>
            <person name="Mikheyev A.S."/>
        </authorList>
    </citation>
    <scope>NUCLEOTIDE SEQUENCE</scope>
    <source>
        <tissue evidence="2">Venom_gland</tissue>
    </source>
</reference>
<accession>A0A2D4IMQ1</accession>
<dbReference type="AlphaFoldDB" id="A0A2D4IMQ1"/>
<proteinExistence type="predicted"/>
<evidence type="ECO:0000256" key="1">
    <source>
        <dbReference type="SAM" id="MobiDB-lite"/>
    </source>
</evidence>